<dbReference type="GO" id="GO:0015658">
    <property type="term" value="F:branched-chain amino acid transmembrane transporter activity"/>
    <property type="evidence" value="ECO:0007669"/>
    <property type="project" value="InterPro"/>
</dbReference>
<feature type="transmembrane region" description="Helical" evidence="6">
    <location>
        <begin position="93"/>
        <end position="113"/>
    </location>
</feature>
<dbReference type="OrthoDB" id="9789927at2"/>
<evidence type="ECO:0000256" key="1">
    <source>
        <dbReference type="ARBA" id="ARBA00004651"/>
    </source>
</evidence>
<keyword evidence="4 6" id="KW-1133">Transmembrane helix</keyword>
<dbReference type="InterPro" id="IPR043428">
    <property type="entry name" value="LivM-like"/>
</dbReference>
<keyword evidence="2" id="KW-1003">Cell membrane</keyword>
<evidence type="ECO:0000313" key="8">
    <source>
        <dbReference type="EMBL" id="SER89004.1"/>
    </source>
</evidence>
<dbReference type="EMBL" id="FOGJ01000013">
    <property type="protein sequence ID" value="SER89004.1"/>
    <property type="molecule type" value="Genomic_DNA"/>
</dbReference>
<keyword evidence="5 6" id="KW-0472">Membrane</keyword>
<dbReference type="InterPro" id="IPR001851">
    <property type="entry name" value="ABC_transp_permease"/>
</dbReference>
<dbReference type="GO" id="GO:0005886">
    <property type="term" value="C:plasma membrane"/>
    <property type="evidence" value="ECO:0007669"/>
    <property type="project" value="UniProtKB-SubCell"/>
</dbReference>
<dbReference type="AlphaFoldDB" id="A0A1H9SW15"/>
<evidence type="ECO:0000256" key="2">
    <source>
        <dbReference type="ARBA" id="ARBA00022475"/>
    </source>
</evidence>
<dbReference type="EMBL" id="NXNG01000001">
    <property type="protein sequence ID" value="PWT26953.1"/>
    <property type="molecule type" value="Genomic_DNA"/>
</dbReference>
<protein>
    <submittedName>
        <fullName evidence="8">Amino acid/amide ABC transporter membrane protein 2, HAAT family</fullName>
    </submittedName>
    <submittedName>
        <fullName evidence="7">Branched-chain amino acid ABC transporter permease</fullName>
    </submittedName>
</protein>
<evidence type="ECO:0000313" key="9">
    <source>
        <dbReference type="Proteomes" id="UP000182584"/>
    </source>
</evidence>
<sequence>MKKILKLNGDLTTYLIVIAAYIIFEILILTGSLSSHMQGLLVPMVYYAIAAVGLNLCVGILGELSIGHAGFMCVGAFSSAIFSNTFADTIPGGIRFFLAFVVGILVSALFGFLIGIPVLRLNGDYLAIVTLAFGEIIKTIINAMYVGVDANGLHMSLTSASDMNMEAGGRTIISGPMGITGTPRDANFTIAIVVLLISLFIVQNLVKSRDGRAIMAIRDNRIAAESVGINITRFKILAFTISAAIAGAAGVLFGHNISSLQATSGNFGYNISILILVYVVLGGIGNIKGSVIAAAILYMLPEMLRGLNTYRMLIYSIVLIAMMLFNWAPSARDWRAKVLSKFSGMRKTGRSSK</sequence>
<organism evidence="8 9">
    <name type="scientific">Butyrivibrio fibrisolvens</name>
    <dbReference type="NCBI Taxonomy" id="831"/>
    <lineage>
        <taxon>Bacteria</taxon>
        <taxon>Bacillati</taxon>
        <taxon>Bacillota</taxon>
        <taxon>Clostridia</taxon>
        <taxon>Lachnospirales</taxon>
        <taxon>Lachnospiraceae</taxon>
        <taxon>Butyrivibrio</taxon>
    </lineage>
</organism>
<dbReference type="RefSeq" id="WP_027203783.1">
    <property type="nucleotide sequence ID" value="NZ_CM009896.1"/>
</dbReference>
<comment type="subcellular location">
    <subcellularLocation>
        <location evidence="1">Cell membrane</location>
        <topology evidence="1">Multi-pass membrane protein</topology>
    </subcellularLocation>
</comment>
<evidence type="ECO:0000256" key="6">
    <source>
        <dbReference type="SAM" id="Phobius"/>
    </source>
</evidence>
<gene>
    <name evidence="7" type="ORF">CPT75_07465</name>
    <name evidence="8" type="ORF">SAMN04487884_11329</name>
</gene>
<evidence type="ECO:0000256" key="3">
    <source>
        <dbReference type="ARBA" id="ARBA00022692"/>
    </source>
</evidence>
<dbReference type="eggNOG" id="COG4177">
    <property type="taxonomic scope" value="Bacteria"/>
</dbReference>
<feature type="transmembrane region" description="Helical" evidence="6">
    <location>
        <begin position="312"/>
        <end position="329"/>
    </location>
</feature>
<keyword evidence="10" id="KW-1185">Reference proteome</keyword>
<feature type="transmembrane region" description="Helical" evidence="6">
    <location>
        <begin position="125"/>
        <end position="148"/>
    </location>
</feature>
<reference evidence="8 9" key="1">
    <citation type="submission" date="2016-10" db="EMBL/GenBank/DDBJ databases">
        <authorList>
            <person name="de Groot N.N."/>
        </authorList>
    </citation>
    <scope>NUCLEOTIDE SEQUENCE [LARGE SCALE GENOMIC DNA]</scope>
    <source>
        <strain evidence="8 9">AR40</strain>
    </source>
</reference>
<dbReference type="Proteomes" id="UP000182584">
    <property type="component" value="Unassembled WGS sequence"/>
</dbReference>
<feature type="transmembrane region" description="Helical" evidence="6">
    <location>
        <begin position="267"/>
        <end position="300"/>
    </location>
</feature>
<evidence type="ECO:0000313" key="7">
    <source>
        <dbReference type="EMBL" id="PWT26953.1"/>
    </source>
</evidence>
<dbReference type="Proteomes" id="UP000245488">
    <property type="component" value="Chromosome"/>
</dbReference>
<dbReference type="PANTHER" id="PTHR30482">
    <property type="entry name" value="HIGH-AFFINITY BRANCHED-CHAIN AMINO ACID TRANSPORT SYSTEM PERMEASE"/>
    <property type="match status" value="1"/>
</dbReference>
<proteinExistence type="predicted"/>
<dbReference type="CDD" id="cd06581">
    <property type="entry name" value="TM_PBP1_LivM_like"/>
    <property type="match status" value="1"/>
</dbReference>
<evidence type="ECO:0000256" key="5">
    <source>
        <dbReference type="ARBA" id="ARBA00023136"/>
    </source>
</evidence>
<feature type="transmembrane region" description="Helical" evidence="6">
    <location>
        <begin position="44"/>
        <end position="62"/>
    </location>
</feature>
<feature type="transmembrane region" description="Helical" evidence="6">
    <location>
        <begin position="186"/>
        <end position="206"/>
    </location>
</feature>
<feature type="transmembrane region" description="Helical" evidence="6">
    <location>
        <begin position="236"/>
        <end position="255"/>
    </location>
</feature>
<reference evidence="7 10" key="2">
    <citation type="submission" date="2017-09" db="EMBL/GenBank/DDBJ databases">
        <title>High-quality draft genome sequence of Butyrivibrio fibrisolvens INBov1, isolated from cow rumen.</title>
        <authorList>
            <person name="Rodriguez Hernaez J."/>
            <person name="Rivarola M."/>
            <person name="Paniego N."/>
            <person name="Cravero S."/>
            <person name="Ceron Cucchi M."/>
            <person name="Martinez M.C."/>
        </authorList>
    </citation>
    <scope>NUCLEOTIDE SEQUENCE [LARGE SCALE GENOMIC DNA]</scope>
    <source>
        <strain evidence="7 10">INBov1</strain>
    </source>
</reference>
<dbReference type="Pfam" id="PF02653">
    <property type="entry name" value="BPD_transp_2"/>
    <property type="match status" value="1"/>
</dbReference>
<evidence type="ECO:0000313" key="10">
    <source>
        <dbReference type="Proteomes" id="UP000245488"/>
    </source>
</evidence>
<feature type="transmembrane region" description="Helical" evidence="6">
    <location>
        <begin position="12"/>
        <end position="32"/>
    </location>
</feature>
<accession>A0A1H9SW15</accession>
<feature type="transmembrane region" description="Helical" evidence="6">
    <location>
        <begin position="69"/>
        <end position="87"/>
    </location>
</feature>
<name>A0A1H9SW15_BUTFI</name>
<dbReference type="PANTHER" id="PTHR30482:SF10">
    <property type="entry name" value="HIGH-AFFINITY BRANCHED-CHAIN AMINO ACID TRANSPORT PROTEIN BRAE"/>
    <property type="match status" value="1"/>
</dbReference>
<evidence type="ECO:0000256" key="4">
    <source>
        <dbReference type="ARBA" id="ARBA00022989"/>
    </source>
</evidence>
<keyword evidence="3 6" id="KW-0812">Transmembrane</keyword>